<dbReference type="Gene3D" id="3.40.190.10">
    <property type="entry name" value="Periplasmic binding protein-like II"/>
    <property type="match status" value="2"/>
</dbReference>
<name>A0A8T3VPB3_METOL</name>
<dbReference type="PANTHER" id="PTHR35936:SF19">
    <property type="entry name" value="AMINO-ACID-BINDING PROTEIN YXEM-RELATED"/>
    <property type="match status" value="1"/>
</dbReference>
<protein>
    <submittedName>
        <fullName evidence="3">Transporter substrate-binding domain-containing protein</fullName>
    </submittedName>
</protein>
<dbReference type="SMART" id="SM00062">
    <property type="entry name" value="PBPb"/>
    <property type="match status" value="1"/>
</dbReference>
<organism evidence="3 4">
    <name type="scientific">Methanobrevibacter olleyae</name>
    <dbReference type="NCBI Taxonomy" id="294671"/>
    <lineage>
        <taxon>Archaea</taxon>
        <taxon>Methanobacteriati</taxon>
        <taxon>Methanobacteriota</taxon>
        <taxon>Methanomada group</taxon>
        <taxon>Methanobacteria</taxon>
        <taxon>Methanobacteriales</taxon>
        <taxon>Methanobacteriaceae</taxon>
        <taxon>Methanobrevibacter</taxon>
    </lineage>
</organism>
<dbReference type="PANTHER" id="PTHR35936">
    <property type="entry name" value="MEMBRANE-BOUND LYTIC MUREIN TRANSGLYCOSYLASE F"/>
    <property type="match status" value="1"/>
</dbReference>
<dbReference type="Proteomes" id="UP000732619">
    <property type="component" value="Unassembled WGS sequence"/>
</dbReference>
<gene>
    <name evidence="3" type="ORF">E7Z75_01375</name>
</gene>
<dbReference type="SUPFAM" id="SSF53850">
    <property type="entry name" value="Periplasmic binding protein-like II"/>
    <property type="match status" value="1"/>
</dbReference>
<evidence type="ECO:0000313" key="4">
    <source>
        <dbReference type="Proteomes" id="UP000732619"/>
    </source>
</evidence>
<evidence type="ECO:0000259" key="2">
    <source>
        <dbReference type="SMART" id="SM00062"/>
    </source>
</evidence>
<accession>A0A8T3VPB3</accession>
<evidence type="ECO:0000313" key="3">
    <source>
        <dbReference type="EMBL" id="MBE6511790.1"/>
    </source>
</evidence>
<keyword evidence="1" id="KW-0732">Signal</keyword>
<dbReference type="AlphaFoldDB" id="A0A8T3VPB3"/>
<proteinExistence type="predicted"/>
<dbReference type="EMBL" id="SUTG01000003">
    <property type="protein sequence ID" value="MBE6511790.1"/>
    <property type="molecule type" value="Genomic_DNA"/>
</dbReference>
<dbReference type="Pfam" id="PF00497">
    <property type="entry name" value="SBP_bac_3"/>
    <property type="match status" value="1"/>
</dbReference>
<comment type="caution">
    <text evidence="3">The sequence shown here is derived from an EMBL/GenBank/DDBJ whole genome shotgun (WGS) entry which is preliminary data.</text>
</comment>
<dbReference type="InterPro" id="IPR001638">
    <property type="entry name" value="Solute-binding_3/MltF_N"/>
</dbReference>
<evidence type="ECO:0000256" key="1">
    <source>
        <dbReference type="ARBA" id="ARBA00022729"/>
    </source>
</evidence>
<sequence length="269" mass="30555">MVLAVLLISFLMISSVSAGLFDFLDDYTSVENNETNLIVGYFTEFAPFEYTDDNGEVTGFDMDLAQEVCDRNNWTLVKQQIIDGDTKKAELESGGIDCIWSGFTINGRENDYAWSEPYYNNSQVFVVKKNSGISSFEDLEGKSIDVQMGSSSLDSLESNKTLKDKFENINEIKEYDTVFMDLESGTCDAVLGDREVMRYKINTKFNPEEYMVLEPALCYEQYGIGFSKSNTELRDQVQKTLNEMYEDGTVEKIAQKYKDYGVPEGVIYP</sequence>
<feature type="domain" description="Solute-binding protein family 3/N-terminal" evidence="2">
    <location>
        <begin position="36"/>
        <end position="261"/>
    </location>
</feature>
<reference evidence="3" key="1">
    <citation type="submission" date="2019-04" db="EMBL/GenBank/DDBJ databases">
        <title>Evolution of Biomass-Degrading Anaerobic Consortia Revealed by Metagenomics.</title>
        <authorList>
            <person name="Peng X."/>
        </authorList>
    </citation>
    <scope>NUCLEOTIDE SEQUENCE</scope>
    <source>
        <strain evidence="3">SIG14</strain>
    </source>
</reference>